<organism evidence="4 5">
    <name type="scientific">Sarcoptes scabiei</name>
    <name type="common">Itch mite</name>
    <name type="synonym">Acarus scabiei</name>
    <dbReference type="NCBI Taxonomy" id="52283"/>
    <lineage>
        <taxon>Eukaryota</taxon>
        <taxon>Metazoa</taxon>
        <taxon>Ecdysozoa</taxon>
        <taxon>Arthropoda</taxon>
        <taxon>Chelicerata</taxon>
        <taxon>Arachnida</taxon>
        <taxon>Acari</taxon>
        <taxon>Acariformes</taxon>
        <taxon>Sarcoptiformes</taxon>
        <taxon>Astigmata</taxon>
        <taxon>Psoroptidia</taxon>
        <taxon>Sarcoptoidea</taxon>
        <taxon>Sarcoptidae</taxon>
        <taxon>Sarcoptinae</taxon>
        <taxon>Sarcoptes</taxon>
    </lineage>
</organism>
<dbReference type="VEuPathDB" id="VectorBase:SSCA000965"/>
<keyword evidence="2" id="KW-0758">Storage protein</keyword>
<dbReference type="PANTHER" id="PTHR23345">
    <property type="entry name" value="VITELLOGENIN-RELATED"/>
    <property type="match status" value="1"/>
</dbReference>
<comment type="caution">
    <text evidence="4">The sequence shown here is derived from an EMBL/GenBank/DDBJ whole genome shotgun (WGS) entry which is preliminary data.</text>
</comment>
<reference evidence="4 5" key="1">
    <citation type="journal article" date="2015" name="Parasit. Vectors">
        <title>Draft genome of the scabies mite.</title>
        <authorList>
            <person name="Rider S.D.Jr."/>
            <person name="Morgan M.S."/>
            <person name="Arlian L.G."/>
        </authorList>
    </citation>
    <scope>NUCLEOTIDE SEQUENCE [LARGE SCALE GENOMIC DNA]</scope>
    <source>
        <strain evidence="4">Arlian Lab</strain>
    </source>
</reference>
<name>A0A132AB07_SARSC</name>
<evidence type="ECO:0000259" key="3">
    <source>
        <dbReference type="Pfam" id="PF01347"/>
    </source>
</evidence>
<feature type="domain" description="Vitellogenin" evidence="3">
    <location>
        <begin position="127"/>
        <end position="224"/>
    </location>
</feature>
<dbReference type="GO" id="GO:0005319">
    <property type="term" value="F:lipid transporter activity"/>
    <property type="evidence" value="ECO:0007669"/>
    <property type="project" value="InterPro"/>
</dbReference>
<dbReference type="EMBL" id="JXLN01011866">
    <property type="protein sequence ID" value="KPM07765.1"/>
    <property type="molecule type" value="Genomic_DNA"/>
</dbReference>
<keyword evidence="1" id="KW-0732">Signal</keyword>
<proteinExistence type="predicted"/>
<dbReference type="InterPro" id="IPR015816">
    <property type="entry name" value="Vitellinogen_b-sht_N"/>
</dbReference>
<dbReference type="InterPro" id="IPR001747">
    <property type="entry name" value="Vitellogenin_N"/>
</dbReference>
<evidence type="ECO:0000256" key="2">
    <source>
        <dbReference type="ARBA" id="ARBA00022761"/>
    </source>
</evidence>
<dbReference type="AlphaFoldDB" id="A0A132AB07"/>
<dbReference type="Proteomes" id="UP000616769">
    <property type="component" value="Unassembled WGS sequence"/>
</dbReference>
<evidence type="ECO:0000313" key="5">
    <source>
        <dbReference type="Proteomes" id="UP000616769"/>
    </source>
</evidence>
<evidence type="ECO:0000313" key="4">
    <source>
        <dbReference type="EMBL" id="KPM07765.1"/>
    </source>
</evidence>
<dbReference type="SUPFAM" id="SSF56968">
    <property type="entry name" value="Lipovitellin-phosvitin complex, beta-sheet shell regions"/>
    <property type="match status" value="1"/>
</dbReference>
<accession>A0A132AB07</accession>
<dbReference type="InterPro" id="IPR050733">
    <property type="entry name" value="Vitellogenin/Apolipophorin"/>
</dbReference>
<evidence type="ECO:0000256" key="1">
    <source>
        <dbReference type="ARBA" id="ARBA00022729"/>
    </source>
</evidence>
<sequence>MFGLKVLFVLFPLALVSSEGLIFNHHKINQNQPEARTERFILSKRCQNGDSNDDARERYIRFSSNHTYVYDVQISNEVSAILNRTDSPRRIDETLITINGQAKLSPLNPCEVSLRLEPIDEEIKLYQRQFREPIVFAYKDGIITEIYSPITEHQVEPFVINVKKSIISALQTMPNILNMKEKSSTQKVVIETDYFGDCETDYEIDIAKDQSKISVRKQKDLLKCM</sequence>
<dbReference type="OrthoDB" id="6484170at2759"/>
<dbReference type="PANTHER" id="PTHR23345:SF15">
    <property type="entry name" value="VITELLOGENIN 1-RELATED"/>
    <property type="match status" value="1"/>
</dbReference>
<dbReference type="InterPro" id="IPR015819">
    <property type="entry name" value="Lipid_transp_b-sht_shell"/>
</dbReference>
<gene>
    <name evidence="4" type="ORF">QR98_0062670</name>
</gene>
<dbReference type="Pfam" id="PF01347">
    <property type="entry name" value="Vitellogenin_N"/>
    <property type="match status" value="1"/>
</dbReference>
<dbReference type="Gene3D" id="2.30.230.10">
    <property type="entry name" value="Lipovitellin, beta-sheet shell regions, chain A"/>
    <property type="match status" value="1"/>
</dbReference>
<protein>
    <submittedName>
        <fullName evidence="4">Apolipophorin-like protein 2</fullName>
    </submittedName>
</protein>